<accession>A0AA39A1D7</accession>
<comment type="caution">
    <text evidence="3">The sequence shown here is derived from an EMBL/GenBank/DDBJ whole genome shotgun (WGS) entry which is preliminary data.</text>
</comment>
<keyword evidence="1" id="KW-0479">Metal-binding</keyword>
<evidence type="ECO:0000313" key="3">
    <source>
        <dbReference type="EMBL" id="KAJ9699165.1"/>
    </source>
</evidence>
<evidence type="ECO:0000256" key="1">
    <source>
        <dbReference type="PROSITE-ProRule" id="PRU00175"/>
    </source>
</evidence>
<keyword evidence="1" id="KW-0863">Zinc-finger</keyword>
<keyword evidence="1" id="KW-0862">Zinc</keyword>
<dbReference type="InterPro" id="IPR013083">
    <property type="entry name" value="Znf_RING/FYVE/PHD"/>
</dbReference>
<proteinExistence type="predicted"/>
<dbReference type="SMART" id="SM00184">
    <property type="entry name" value="RING"/>
    <property type="match status" value="1"/>
</dbReference>
<dbReference type="EMBL" id="JARBHA010000006">
    <property type="protein sequence ID" value="KAJ9699165.1"/>
    <property type="molecule type" value="Genomic_DNA"/>
</dbReference>
<dbReference type="GO" id="GO:0061630">
    <property type="term" value="F:ubiquitin protein ligase activity"/>
    <property type="evidence" value="ECO:0007669"/>
    <property type="project" value="TreeGrafter"/>
</dbReference>
<evidence type="ECO:0000259" key="2">
    <source>
        <dbReference type="PROSITE" id="PS50089"/>
    </source>
</evidence>
<feature type="domain" description="RING-type" evidence="2">
    <location>
        <begin position="108"/>
        <end position="150"/>
    </location>
</feature>
<organism evidence="3 4">
    <name type="scientific">Vitis rotundifolia</name>
    <name type="common">Muscadine grape</name>
    <dbReference type="NCBI Taxonomy" id="103349"/>
    <lineage>
        <taxon>Eukaryota</taxon>
        <taxon>Viridiplantae</taxon>
        <taxon>Streptophyta</taxon>
        <taxon>Embryophyta</taxon>
        <taxon>Tracheophyta</taxon>
        <taxon>Spermatophyta</taxon>
        <taxon>Magnoliopsida</taxon>
        <taxon>eudicotyledons</taxon>
        <taxon>Gunneridae</taxon>
        <taxon>Pentapetalae</taxon>
        <taxon>rosids</taxon>
        <taxon>Vitales</taxon>
        <taxon>Vitaceae</taxon>
        <taxon>Viteae</taxon>
        <taxon>Vitis</taxon>
    </lineage>
</organism>
<dbReference type="Pfam" id="PF13639">
    <property type="entry name" value="zf-RING_2"/>
    <property type="match status" value="1"/>
</dbReference>
<reference evidence="3 4" key="1">
    <citation type="journal article" date="2023" name="BMC Biotechnol.">
        <title>Vitis rotundifolia cv Carlos genome sequencing.</title>
        <authorList>
            <person name="Huff M."/>
            <person name="Hulse-Kemp A."/>
            <person name="Scheffler B."/>
            <person name="Youngblood R."/>
            <person name="Simpson S."/>
            <person name="Babiker E."/>
            <person name="Staton M."/>
        </authorList>
    </citation>
    <scope>NUCLEOTIDE SEQUENCE [LARGE SCALE GENOMIC DNA]</scope>
    <source>
        <tissue evidence="3">Leaf</tissue>
    </source>
</reference>
<dbReference type="SUPFAM" id="SSF57850">
    <property type="entry name" value="RING/U-box"/>
    <property type="match status" value="1"/>
</dbReference>
<dbReference type="Gene3D" id="3.30.40.10">
    <property type="entry name" value="Zinc/RING finger domain, C3HC4 (zinc finger)"/>
    <property type="match status" value="1"/>
</dbReference>
<keyword evidence="4" id="KW-1185">Reference proteome</keyword>
<gene>
    <name evidence="3" type="ORF">PVL29_007990</name>
</gene>
<dbReference type="PANTHER" id="PTHR22765:SF272">
    <property type="entry name" value="E3 UBIQUITIN-PROTEIN LIGASE PRAJA-2"/>
    <property type="match status" value="1"/>
</dbReference>
<dbReference type="Proteomes" id="UP001168098">
    <property type="component" value="Unassembled WGS sequence"/>
</dbReference>
<dbReference type="GO" id="GO:0008270">
    <property type="term" value="F:zinc ion binding"/>
    <property type="evidence" value="ECO:0007669"/>
    <property type="project" value="UniProtKB-KW"/>
</dbReference>
<evidence type="ECO:0000313" key="4">
    <source>
        <dbReference type="Proteomes" id="UP001168098"/>
    </source>
</evidence>
<dbReference type="InterPro" id="IPR001841">
    <property type="entry name" value="Znf_RING"/>
</dbReference>
<name>A0AA39A1D7_VITRO</name>
<dbReference type="PANTHER" id="PTHR22765">
    <property type="entry name" value="RING FINGER AND PROTEASE ASSOCIATED DOMAIN-CONTAINING"/>
    <property type="match status" value="1"/>
</dbReference>
<dbReference type="InterPro" id="IPR051826">
    <property type="entry name" value="E3_ubiquitin-ligase_domain"/>
</dbReference>
<protein>
    <recommendedName>
        <fullName evidence="2">RING-type domain-containing protein</fullName>
    </recommendedName>
</protein>
<dbReference type="GO" id="GO:0006511">
    <property type="term" value="P:ubiquitin-dependent protein catabolic process"/>
    <property type="evidence" value="ECO:0007669"/>
    <property type="project" value="TreeGrafter"/>
</dbReference>
<dbReference type="AlphaFoldDB" id="A0AA39A1D7"/>
<dbReference type="PROSITE" id="PS50089">
    <property type="entry name" value="ZF_RING_2"/>
    <property type="match status" value="1"/>
</dbReference>
<sequence>MDELQIARATAQILYRLEHWGKIVADHRPSEAGTGRFDGEELQLRKLKRMTYELARSRAAADCRDFEAVLRETEQGVMVEMGRILAETVDPVLEGLRSETVAEEGEVCGVCQEEMESGDEDVKSMGCAHRFHGFCIWRWLTERKSCPLCRHPLDPTVQYLKV</sequence>